<proteinExistence type="predicted"/>
<keyword evidence="2" id="KW-1133">Transmembrane helix</keyword>
<dbReference type="SMART" id="SM00034">
    <property type="entry name" value="CLECT"/>
    <property type="match status" value="1"/>
</dbReference>
<dbReference type="InterPro" id="IPR018378">
    <property type="entry name" value="C-type_lectin_CS"/>
</dbReference>
<feature type="domain" description="C-type lectin" evidence="3">
    <location>
        <begin position="116"/>
        <end position="242"/>
    </location>
</feature>
<dbReference type="OrthoDB" id="6162243at2759"/>
<dbReference type="InterPro" id="IPR016187">
    <property type="entry name" value="CTDL_fold"/>
</dbReference>
<dbReference type="InterPro" id="IPR050111">
    <property type="entry name" value="C-type_lectin/snaclec_domain"/>
</dbReference>
<dbReference type="AlphaFoldDB" id="A0A8W8M3I7"/>
<name>A0A8W8M3I7_MAGGI</name>
<dbReference type="InterPro" id="IPR016186">
    <property type="entry name" value="C-type_lectin-like/link_sf"/>
</dbReference>
<evidence type="ECO:0000259" key="3">
    <source>
        <dbReference type="PROSITE" id="PS50041"/>
    </source>
</evidence>
<evidence type="ECO:0000256" key="2">
    <source>
        <dbReference type="SAM" id="Phobius"/>
    </source>
</evidence>
<feature type="transmembrane region" description="Helical" evidence="2">
    <location>
        <begin position="12"/>
        <end position="30"/>
    </location>
</feature>
<protein>
    <recommendedName>
        <fullName evidence="3">C-type lectin domain-containing protein</fullName>
    </recommendedName>
</protein>
<organism evidence="4 5">
    <name type="scientific">Magallana gigas</name>
    <name type="common">Pacific oyster</name>
    <name type="synonym">Crassostrea gigas</name>
    <dbReference type="NCBI Taxonomy" id="29159"/>
    <lineage>
        <taxon>Eukaryota</taxon>
        <taxon>Metazoa</taxon>
        <taxon>Spiralia</taxon>
        <taxon>Lophotrochozoa</taxon>
        <taxon>Mollusca</taxon>
        <taxon>Bivalvia</taxon>
        <taxon>Autobranchia</taxon>
        <taxon>Pteriomorphia</taxon>
        <taxon>Ostreida</taxon>
        <taxon>Ostreoidea</taxon>
        <taxon>Ostreidae</taxon>
        <taxon>Magallana</taxon>
    </lineage>
</organism>
<keyword evidence="1" id="KW-1015">Disulfide bond</keyword>
<evidence type="ECO:0000313" key="4">
    <source>
        <dbReference type="EnsemblMetazoa" id="G31155.1:cds"/>
    </source>
</evidence>
<dbReference type="EnsemblMetazoa" id="G31155.1">
    <property type="protein sequence ID" value="G31155.1:cds"/>
    <property type="gene ID" value="G31155"/>
</dbReference>
<keyword evidence="2" id="KW-0472">Membrane</keyword>
<dbReference type="Pfam" id="PF00059">
    <property type="entry name" value="Lectin_C"/>
    <property type="match status" value="1"/>
</dbReference>
<dbReference type="PROSITE" id="PS50041">
    <property type="entry name" value="C_TYPE_LECTIN_2"/>
    <property type="match status" value="1"/>
</dbReference>
<evidence type="ECO:0000256" key="1">
    <source>
        <dbReference type="ARBA" id="ARBA00023157"/>
    </source>
</evidence>
<dbReference type="CDD" id="cd00037">
    <property type="entry name" value="CLECT"/>
    <property type="match status" value="1"/>
</dbReference>
<keyword evidence="2" id="KW-0812">Transmembrane</keyword>
<dbReference type="PROSITE" id="PS00615">
    <property type="entry name" value="C_TYPE_LECTIN_1"/>
    <property type="match status" value="1"/>
</dbReference>
<dbReference type="SUPFAM" id="SSF56436">
    <property type="entry name" value="C-type lectin-like"/>
    <property type="match status" value="1"/>
</dbReference>
<keyword evidence="5" id="KW-1185">Reference proteome</keyword>
<dbReference type="Gene3D" id="3.10.100.10">
    <property type="entry name" value="Mannose-Binding Protein A, subunit A"/>
    <property type="match status" value="1"/>
</dbReference>
<evidence type="ECO:0000313" key="5">
    <source>
        <dbReference type="Proteomes" id="UP000005408"/>
    </source>
</evidence>
<dbReference type="Proteomes" id="UP000005408">
    <property type="component" value="Unassembled WGS sequence"/>
</dbReference>
<accession>A0A8W8M3I7</accession>
<dbReference type="PANTHER" id="PTHR22803">
    <property type="entry name" value="MANNOSE, PHOSPHOLIPASE, LECTIN RECEPTOR RELATED"/>
    <property type="match status" value="1"/>
</dbReference>
<sequence>MLGVFSGRFAVFMSFFFIGDIISLNVNLYFEKNDKFKDLLPITGDDNYIYTKNDLSLLECAGSCKFCAGFLYNSGSKTCHLLKSLLNETSFNRDHVDIGWELYESLNVCGLGWHLYNTHCYTYLDLKITWADAKESCASIGAYLVQIDTMDENKWIKETLQPALNSSKTCSHRFCCDAWIGASDQVKEGNFQWTNKENVVFSNWMAKWGQPDNYLDEDCVAVCLNGQWNDHRCSYLLNTICEKTVS</sequence>
<reference evidence="4" key="1">
    <citation type="submission" date="2022-08" db="UniProtKB">
        <authorList>
            <consortium name="EnsemblMetazoa"/>
        </authorList>
    </citation>
    <scope>IDENTIFICATION</scope>
    <source>
        <strain evidence="4">05x7-T-G4-1.051#20</strain>
    </source>
</reference>
<dbReference type="InterPro" id="IPR001304">
    <property type="entry name" value="C-type_lectin-like"/>
</dbReference>